<reference evidence="3" key="1">
    <citation type="journal article" date="2019" name="Int. J. Syst. Evol. Microbiol.">
        <title>The Global Catalogue of Microorganisms (GCM) 10K type strain sequencing project: providing services to taxonomists for standard genome sequencing and annotation.</title>
        <authorList>
            <consortium name="The Broad Institute Genomics Platform"/>
            <consortium name="The Broad Institute Genome Sequencing Center for Infectious Disease"/>
            <person name="Wu L."/>
            <person name="Ma J."/>
        </authorList>
    </citation>
    <scope>NUCLEOTIDE SEQUENCE [LARGE SCALE GENOMIC DNA]</scope>
    <source>
        <strain evidence="3">CGMCC 4.5581</strain>
    </source>
</reference>
<protein>
    <submittedName>
        <fullName evidence="2">Uncharacterized protein</fullName>
    </submittedName>
</protein>
<evidence type="ECO:0000313" key="2">
    <source>
        <dbReference type="EMBL" id="GGL75485.1"/>
    </source>
</evidence>
<gene>
    <name evidence="2" type="ORF">GCM10011589_34360</name>
</gene>
<organism evidence="2 3">
    <name type="scientific">Modestobacter marinus</name>
    <dbReference type="NCBI Taxonomy" id="477641"/>
    <lineage>
        <taxon>Bacteria</taxon>
        <taxon>Bacillati</taxon>
        <taxon>Actinomycetota</taxon>
        <taxon>Actinomycetes</taxon>
        <taxon>Geodermatophilales</taxon>
        <taxon>Geodermatophilaceae</taxon>
        <taxon>Modestobacter</taxon>
    </lineage>
</organism>
<dbReference type="EMBL" id="BMMI01000006">
    <property type="protein sequence ID" value="GGL75485.1"/>
    <property type="molecule type" value="Genomic_DNA"/>
</dbReference>
<keyword evidence="3" id="KW-1185">Reference proteome</keyword>
<comment type="caution">
    <text evidence="2">The sequence shown here is derived from an EMBL/GenBank/DDBJ whole genome shotgun (WGS) entry which is preliminary data.</text>
</comment>
<proteinExistence type="predicted"/>
<accession>A0ABQ2G5B2</accession>
<feature type="compositionally biased region" description="Low complexity" evidence="1">
    <location>
        <begin position="40"/>
        <end position="58"/>
    </location>
</feature>
<name>A0ABQ2G5B2_9ACTN</name>
<feature type="region of interest" description="Disordered" evidence="1">
    <location>
        <begin position="1"/>
        <end position="74"/>
    </location>
</feature>
<sequence length="74" mass="7908">MTTGRKIEASVSQASRGWASRVPPGSLAHRKGRCQVRSMASCTSGGSTEASTTSAPAAEMRDRDRARRTAWAQQ</sequence>
<evidence type="ECO:0000313" key="3">
    <source>
        <dbReference type="Proteomes" id="UP000648663"/>
    </source>
</evidence>
<dbReference type="Proteomes" id="UP000648663">
    <property type="component" value="Unassembled WGS sequence"/>
</dbReference>
<evidence type="ECO:0000256" key="1">
    <source>
        <dbReference type="SAM" id="MobiDB-lite"/>
    </source>
</evidence>